<gene>
    <name evidence="1" type="ORF">ILUMI_08271</name>
</gene>
<feature type="non-terminal residue" evidence="1">
    <location>
        <position position="1"/>
    </location>
</feature>
<organism evidence="1 2">
    <name type="scientific">Ignelater luminosus</name>
    <name type="common">Cucubano</name>
    <name type="synonym">Pyrophorus luminosus</name>
    <dbReference type="NCBI Taxonomy" id="2038154"/>
    <lineage>
        <taxon>Eukaryota</taxon>
        <taxon>Metazoa</taxon>
        <taxon>Ecdysozoa</taxon>
        <taxon>Arthropoda</taxon>
        <taxon>Hexapoda</taxon>
        <taxon>Insecta</taxon>
        <taxon>Pterygota</taxon>
        <taxon>Neoptera</taxon>
        <taxon>Endopterygota</taxon>
        <taxon>Coleoptera</taxon>
        <taxon>Polyphaga</taxon>
        <taxon>Elateriformia</taxon>
        <taxon>Elateroidea</taxon>
        <taxon>Elateridae</taxon>
        <taxon>Agrypninae</taxon>
        <taxon>Pyrophorini</taxon>
        <taxon>Ignelater</taxon>
    </lineage>
</organism>
<proteinExistence type="predicted"/>
<keyword evidence="2" id="KW-1185">Reference proteome</keyword>
<dbReference type="Proteomes" id="UP000801492">
    <property type="component" value="Unassembled WGS sequence"/>
</dbReference>
<reference evidence="1" key="1">
    <citation type="submission" date="2019-08" db="EMBL/GenBank/DDBJ databases">
        <title>The genome of the North American firefly Photinus pyralis.</title>
        <authorList>
            <consortium name="Photinus pyralis genome working group"/>
            <person name="Fallon T.R."/>
            <person name="Sander Lower S.E."/>
            <person name="Weng J.-K."/>
        </authorList>
    </citation>
    <scope>NUCLEOTIDE SEQUENCE</scope>
    <source>
        <strain evidence="1">TRF0915ILg1</strain>
        <tissue evidence="1">Whole body</tissue>
    </source>
</reference>
<dbReference type="AlphaFoldDB" id="A0A8K0GG31"/>
<feature type="non-terminal residue" evidence="1">
    <location>
        <position position="64"/>
    </location>
</feature>
<accession>A0A8K0GG31</accession>
<comment type="caution">
    <text evidence="1">The sequence shown here is derived from an EMBL/GenBank/DDBJ whole genome shotgun (WGS) entry which is preliminary data.</text>
</comment>
<dbReference type="EMBL" id="VTPC01003865">
    <property type="protein sequence ID" value="KAF2897901.1"/>
    <property type="molecule type" value="Genomic_DNA"/>
</dbReference>
<evidence type="ECO:0000313" key="2">
    <source>
        <dbReference type="Proteomes" id="UP000801492"/>
    </source>
</evidence>
<sequence>IASVQRSLSDGAQPFVAEQVGVLQVTSQQISSASTPSPATPSQLYSLNVKGTQISQPSNVPSVQ</sequence>
<evidence type="ECO:0000313" key="1">
    <source>
        <dbReference type="EMBL" id="KAF2897901.1"/>
    </source>
</evidence>
<name>A0A8K0GG31_IGNLU</name>
<protein>
    <submittedName>
        <fullName evidence="1">Uncharacterized protein</fullName>
    </submittedName>
</protein>